<organism evidence="2 3">
    <name type="scientific">Sulfobacillus benefaciens</name>
    <dbReference type="NCBI Taxonomy" id="453960"/>
    <lineage>
        <taxon>Bacteria</taxon>
        <taxon>Bacillati</taxon>
        <taxon>Bacillota</taxon>
        <taxon>Clostridia</taxon>
        <taxon>Eubacteriales</taxon>
        <taxon>Clostridiales Family XVII. Incertae Sedis</taxon>
        <taxon>Sulfobacillus</taxon>
    </lineage>
</organism>
<evidence type="ECO:0000259" key="1">
    <source>
        <dbReference type="Pfam" id="PF02272"/>
    </source>
</evidence>
<sequence>MTNRGSLITHKNCLDGATAALIAEHAGITPIFVEPDRVLQGIEEVPREAALYLADVSIKPEQYTLVGPRIAKVLDHHQSALAISQYANVLVDMKKSGSHLFYDFAIQQHWLNTSAEWDRLIRAVERYDLWKPCREAGQNLNRLFQALGYNWYKNRFARGWAPYTPDEQKLLADLIFQERQYTEEQLARALKISSPLPIVAIPLTREGATNEIAHHLLNQNMALVILIKPDGRLSVRSDGRVNAAHLMERLFNGGGHARAAGGRLDYPGPYDPSHAHAVLKRVSEYLHLSLETHSG</sequence>
<reference evidence="2 3" key="1">
    <citation type="journal article" date="2014" name="BMC Genomics">
        <title>Comparison of environmental and isolate Sulfobacillus genomes reveals diverse carbon, sulfur, nitrogen, and hydrogen metabolisms.</title>
        <authorList>
            <person name="Justice N.B."/>
            <person name="Norman A."/>
            <person name="Brown C.T."/>
            <person name="Singh A."/>
            <person name="Thomas B.C."/>
            <person name="Banfield J.F."/>
        </authorList>
    </citation>
    <scope>NUCLEOTIDE SEQUENCE [LARGE SCALE GENOMIC DNA]</scope>
    <source>
        <strain evidence="2">AMDSBA1</strain>
    </source>
</reference>
<dbReference type="PANTHER" id="PTHR42146:SF1">
    <property type="entry name" value="OLIGORIBONUCLEASE NRNB"/>
    <property type="match status" value="1"/>
</dbReference>
<dbReference type="InterPro" id="IPR003156">
    <property type="entry name" value="DHHA1_dom"/>
</dbReference>
<dbReference type="AlphaFoldDB" id="A0A2T2X3M1"/>
<dbReference type="Gene3D" id="3.10.310.30">
    <property type="match status" value="1"/>
</dbReference>
<comment type="caution">
    <text evidence="2">The sequence shown here is derived from an EMBL/GenBank/DDBJ whole genome shotgun (WGS) entry which is preliminary data.</text>
</comment>
<dbReference type="SUPFAM" id="SSF64182">
    <property type="entry name" value="DHH phosphoesterases"/>
    <property type="match status" value="1"/>
</dbReference>
<proteinExistence type="predicted"/>
<dbReference type="PANTHER" id="PTHR42146">
    <property type="entry name" value="3',5'-CYCLIC-NUCLEOTIDE PHOSPHODIESTERASE"/>
    <property type="match status" value="1"/>
</dbReference>
<name>A0A2T2X3M1_9FIRM</name>
<gene>
    <name evidence="2" type="ORF">C7B43_08790</name>
</gene>
<dbReference type="EMBL" id="PXYT01000017">
    <property type="protein sequence ID" value="PSR29095.1"/>
    <property type="molecule type" value="Genomic_DNA"/>
</dbReference>
<accession>A0A2T2X3M1</accession>
<dbReference type="InterPro" id="IPR038763">
    <property type="entry name" value="DHH_sf"/>
</dbReference>
<feature type="domain" description="DHHA1" evidence="1">
    <location>
        <begin position="206"/>
        <end position="286"/>
    </location>
</feature>
<evidence type="ECO:0000313" key="2">
    <source>
        <dbReference type="EMBL" id="PSR29095.1"/>
    </source>
</evidence>
<dbReference type="Pfam" id="PF02272">
    <property type="entry name" value="DHHA1"/>
    <property type="match status" value="1"/>
</dbReference>
<dbReference type="GO" id="GO:0003676">
    <property type="term" value="F:nucleic acid binding"/>
    <property type="evidence" value="ECO:0007669"/>
    <property type="project" value="InterPro"/>
</dbReference>
<protein>
    <submittedName>
        <fullName evidence="2">Phosphoesterase</fullName>
    </submittedName>
</protein>
<dbReference type="Proteomes" id="UP000242699">
    <property type="component" value="Unassembled WGS sequence"/>
</dbReference>
<evidence type="ECO:0000313" key="3">
    <source>
        <dbReference type="Proteomes" id="UP000242699"/>
    </source>
</evidence>
<dbReference type="InterPro" id="IPR052968">
    <property type="entry name" value="Nucleotide_metab_enz"/>
</dbReference>